<accession>A0A9N9DHG3</accession>
<reference evidence="6" key="1">
    <citation type="submission" date="2021-06" db="EMBL/GenBank/DDBJ databases">
        <authorList>
            <person name="Kallberg Y."/>
            <person name="Tangrot J."/>
            <person name="Rosling A."/>
        </authorList>
    </citation>
    <scope>NUCLEOTIDE SEQUENCE</scope>
    <source>
        <strain evidence="6">MT106</strain>
    </source>
</reference>
<feature type="compositionally biased region" description="Basic and acidic residues" evidence="4">
    <location>
        <begin position="336"/>
        <end position="353"/>
    </location>
</feature>
<feature type="compositionally biased region" description="Basic and acidic residues" evidence="4">
    <location>
        <begin position="368"/>
        <end position="385"/>
    </location>
</feature>
<keyword evidence="7" id="KW-1185">Reference proteome</keyword>
<dbReference type="EMBL" id="CAJVPL010003820">
    <property type="protein sequence ID" value="CAG8638983.1"/>
    <property type="molecule type" value="Genomic_DNA"/>
</dbReference>
<feature type="compositionally biased region" description="Low complexity" evidence="4">
    <location>
        <begin position="393"/>
        <end position="403"/>
    </location>
</feature>
<name>A0A9N9DHG3_9GLOM</name>
<comment type="caution">
    <text evidence="6">The sequence shown here is derived from an EMBL/GenBank/DDBJ whole genome shotgun (WGS) entry which is preliminary data.</text>
</comment>
<dbReference type="AlphaFoldDB" id="A0A9N9DHG3"/>
<organism evidence="6 7">
    <name type="scientific">Ambispora gerdemannii</name>
    <dbReference type="NCBI Taxonomy" id="144530"/>
    <lineage>
        <taxon>Eukaryota</taxon>
        <taxon>Fungi</taxon>
        <taxon>Fungi incertae sedis</taxon>
        <taxon>Mucoromycota</taxon>
        <taxon>Glomeromycotina</taxon>
        <taxon>Glomeromycetes</taxon>
        <taxon>Archaeosporales</taxon>
        <taxon>Ambisporaceae</taxon>
        <taxon>Ambispora</taxon>
    </lineage>
</organism>
<dbReference type="Pfam" id="PF00097">
    <property type="entry name" value="zf-C3HC4"/>
    <property type="match status" value="1"/>
</dbReference>
<dbReference type="SUPFAM" id="SSF57850">
    <property type="entry name" value="RING/U-box"/>
    <property type="match status" value="1"/>
</dbReference>
<protein>
    <submittedName>
        <fullName evidence="6">5528_t:CDS:1</fullName>
    </submittedName>
</protein>
<evidence type="ECO:0000256" key="3">
    <source>
        <dbReference type="ARBA" id="ARBA00022833"/>
    </source>
</evidence>
<feature type="domain" description="Zinc finger C3HC4 RING-type" evidence="5">
    <location>
        <begin position="48"/>
        <end position="78"/>
    </location>
</feature>
<keyword evidence="1" id="KW-0479">Metal-binding</keyword>
<evidence type="ECO:0000256" key="2">
    <source>
        <dbReference type="ARBA" id="ARBA00022771"/>
    </source>
</evidence>
<sequence length="814" mass="93542">MSANISSLESLALNILKNSFSEKIAEGVDVSELNPCSLLCNKELFLYEIKTPITILTCGHAYHRGCIETSIKKHSICPRPNCKKEVEFTVDATPRSQNTNDLMDISLTLLSDPIYPSSPKKRVGEYTDKLFSKKVKKPVSKEDSPTLQRLIKELRTDVPEKTLPTKLMSESNENSINFLALYQNIINAEETSKKTIQEVILHYFYFGKALEERFNHYKKNNPKRTVQGLVNNEVRVQLSSTKAEEVLYKALEIVASENNVKAQKLLVNFNELINSTSVKTYWNGVYVRDERNQTQCIKNILKEKEDQEVCQIKSNVLDEHIIESDLVLKRKRQNRKHADKEGECSTRELRDISPVDYNENLNETNLSESDHEEKEIDKRNRHESDYDNDYEPNNNSSISSDSDYYQKKKRKINKGKQMELKATAKCDNGSARSLNSISNNITISQDSSMLINRELLPTVIVTNPTTQTPRTPPPRPNVNIQVTPQKSVLFKESITYLQNHIEIDINDQGMIIKDNHISEKISSMVRNWLIMTLTSPKEEFVKATRTPLSLEASTKDHDFRQICEFVLYDFYFMTMKGPLKRDIGERTYIVERIVPLFKAIQSVHNEFKFHWIEVELDCMREVKKIFPKFDLPINQADGLGVRNSSNKAVIFIEVAGGPENIDPQHVKGDSEKLLKEAVFGLVSLLRNYLDRSAEESKQLCTFIIQSIGDRLTLSKLCLISKHLYKVSQIKSATLPFEFIDVANFMAVFELLYNLIESIFKYAEYSELEIQTGVINKLRLSESVDGITVPRIRDWIWLPDSVSAWECKEIQNENS</sequence>
<dbReference type="InterPro" id="IPR013083">
    <property type="entry name" value="Znf_RING/FYVE/PHD"/>
</dbReference>
<dbReference type="InterPro" id="IPR018957">
    <property type="entry name" value="Znf_C3HC4_RING-type"/>
</dbReference>
<dbReference type="GO" id="GO:0008270">
    <property type="term" value="F:zinc ion binding"/>
    <property type="evidence" value="ECO:0007669"/>
    <property type="project" value="UniProtKB-KW"/>
</dbReference>
<feature type="compositionally biased region" description="Low complexity" evidence="4">
    <location>
        <begin position="358"/>
        <end position="367"/>
    </location>
</feature>
<feature type="region of interest" description="Disordered" evidence="4">
    <location>
        <begin position="332"/>
        <end position="416"/>
    </location>
</feature>
<gene>
    <name evidence="6" type="ORF">AGERDE_LOCUS10887</name>
</gene>
<dbReference type="Gene3D" id="3.30.40.10">
    <property type="entry name" value="Zinc/RING finger domain, C3HC4 (zinc finger)"/>
    <property type="match status" value="1"/>
</dbReference>
<proteinExistence type="predicted"/>
<keyword evidence="3" id="KW-0862">Zinc</keyword>
<evidence type="ECO:0000259" key="5">
    <source>
        <dbReference type="Pfam" id="PF00097"/>
    </source>
</evidence>
<dbReference type="OrthoDB" id="2404656at2759"/>
<keyword evidence="2" id="KW-0863">Zinc-finger</keyword>
<evidence type="ECO:0000313" key="7">
    <source>
        <dbReference type="Proteomes" id="UP000789831"/>
    </source>
</evidence>
<evidence type="ECO:0000256" key="4">
    <source>
        <dbReference type="SAM" id="MobiDB-lite"/>
    </source>
</evidence>
<evidence type="ECO:0000313" key="6">
    <source>
        <dbReference type="EMBL" id="CAG8638983.1"/>
    </source>
</evidence>
<evidence type="ECO:0000256" key="1">
    <source>
        <dbReference type="ARBA" id="ARBA00022723"/>
    </source>
</evidence>
<dbReference type="Proteomes" id="UP000789831">
    <property type="component" value="Unassembled WGS sequence"/>
</dbReference>